<organism evidence="2">
    <name type="scientific">Aphanomyces stellatus</name>
    <dbReference type="NCBI Taxonomy" id="120398"/>
    <lineage>
        <taxon>Eukaryota</taxon>
        <taxon>Sar</taxon>
        <taxon>Stramenopiles</taxon>
        <taxon>Oomycota</taxon>
        <taxon>Saprolegniomycetes</taxon>
        <taxon>Saprolegniales</taxon>
        <taxon>Verrucalvaceae</taxon>
        <taxon>Aphanomyces</taxon>
    </lineage>
</organism>
<dbReference type="OrthoDB" id="75981at2759"/>
<evidence type="ECO:0000259" key="1">
    <source>
        <dbReference type="Pfam" id="PF00501"/>
    </source>
</evidence>
<sequence>MQFYAIGFDGFQMDLWKCLSHGATLVLRSDSYLEDLKTVDSLACTPTALAFLGSPTQYPRLKVVSVGGEACPSALKDLWAPHVQFMNLYGPTECAIMTHFVELLPMNPITIGKPFANINCYILDSNNCVVPVGTIGEVYLGGICVSPGYINLPDQTSQRFLNDPFVGSGRMYRTGDLGRLLPNGDFEILGRQDSQVKLKGYRIELEEVAEAMMQHPLVISAAAIVKDNSHLVGYFSPATVSADELQEIVAGLLPVYMVPAVWVGLDTMPQNSNGKIDKNALEKLDIV</sequence>
<dbReference type="GO" id="GO:0031177">
    <property type="term" value="F:phosphopantetheine binding"/>
    <property type="evidence" value="ECO:0007669"/>
    <property type="project" value="TreeGrafter"/>
</dbReference>
<comment type="caution">
    <text evidence="2">The sequence shown here is derived from an EMBL/GenBank/DDBJ whole genome shotgun (WGS) entry which is preliminary data.</text>
</comment>
<dbReference type="PANTHER" id="PTHR45527">
    <property type="entry name" value="NONRIBOSOMAL PEPTIDE SYNTHETASE"/>
    <property type="match status" value="1"/>
</dbReference>
<accession>A0A6A4YXH3</accession>
<dbReference type="InterPro" id="IPR000873">
    <property type="entry name" value="AMP-dep_synth/lig_dom"/>
</dbReference>
<protein>
    <recommendedName>
        <fullName evidence="1">AMP-dependent synthetase/ligase domain-containing protein</fullName>
    </recommendedName>
</protein>
<dbReference type="InterPro" id="IPR045851">
    <property type="entry name" value="AMP-bd_C_sf"/>
</dbReference>
<dbReference type="GO" id="GO:0044550">
    <property type="term" value="P:secondary metabolite biosynthetic process"/>
    <property type="evidence" value="ECO:0007669"/>
    <property type="project" value="TreeGrafter"/>
</dbReference>
<dbReference type="Gene3D" id="3.40.50.12780">
    <property type="entry name" value="N-terminal domain of ligase-like"/>
    <property type="match status" value="1"/>
</dbReference>
<dbReference type="GO" id="GO:0043041">
    <property type="term" value="P:amino acid activation for nonribosomal peptide biosynthetic process"/>
    <property type="evidence" value="ECO:0007669"/>
    <property type="project" value="TreeGrafter"/>
</dbReference>
<dbReference type="EMBL" id="VJMH01003990">
    <property type="protein sequence ID" value="KAF0704148.1"/>
    <property type="molecule type" value="Genomic_DNA"/>
</dbReference>
<dbReference type="GO" id="GO:0005737">
    <property type="term" value="C:cytoplasm"/>
    <property type="evidence" value="ECO:0007669"/>
    <property type="project" value="TreeGrafter"/>
</dbReference>
<name>A0A6A4YXH3_9STRA</name>
<dbReference type="PANTHER" id="PTHR45527:SF1">
    <property type="entry name" value="FATTY ACID SYNTHASE"/>
    <property type="match status" value="1"/>
</dbReference>
<feature type="domain" description="AMP-dependent synthetase/ligase" evidence="1">
    <location>
        <begin position="6"/>
        <end position="149"/>
    </location>
</feature>
<dbReference type="AlphaFoldDB" id="A0A6A4YXH3"/>
<evidence type="ECO:0000313" key="2">
    <source>
        <dbReference type="EMBL" id="KAF0704148.1"/>
    </source>
</evidence>
<feature type="non-terminal residue" evidence="2">
    <location>
        <position position="287"/>
    </location>
</feature>
<gene>
    <name evidence="2" type="ORF">As57867_007394</name>
</gene>
<proteinExistence type="predicted"/>
<reference evidence="2" key="1">
    <citation type="submission" date="2019-06" db="EMBL/GenBank/DDBJ databases">
        <title>Genomics analysis of Aphanomyces spp. identifies a new class of oomycete effector associated with host adaptation.</title>
        <authorList>
            <person name="Gaulin E."/>
        </authorList>
    </citation>
    <scope>NUCLEOTIDE SEQUENCE</scope>
    <source>
        <strain evidence="2">CBS 578.67</strain>
    </source>
</reference>
<dbReference type="Pfam" id="PF00501">
    <property type="entry name" value="AMP-binding"/>
    <property type="match status" value="1"/>
</dbReference>
<dbReference type="SUPFAM" id="SSF56801">
    <property type="entry name" value="Acetyl-CoA synthetase-like"/>
    <property type="match status" value="1"/>
</dbReference>
<dbReference type="Gene3D" id="3.30.300.30">
    <property type="match status" value="1"/>
</dbReference>
<dbReference type="InterPro" id="IPR042099">
    <property type="entry name" value="ANL_N_sf"/>
</dbReference>